<proteinExistence type="predicted"/>
<reference evidence="2" key="2">
    <citation type="journal article" date="2020" name="Antonie Van Leeuwenhoek">
        <title>Labilibaculum antarcticum sp. nov., a novel facultative anaerobic, psychrotorelant bacterium isolated from marine sediment of Antarctica.</title>
        <authorList>
            <person name="Watanabe M."/>
            <person name="Kojima H."/>
            <person name="Fukui M."/>
        </authorList>
    </citation>
    <scope>NUCLEOTIDE SEQUENCE [LARGE SCALE GENOMIC DNA]</scope>
    <source>
        <strain evidence="2">SPP2</strain>
    </source>
</reference>
<dbReference type="Gene3D" id="2.60.120.260">
    <property type="entry name" value="Galactose-binding domain-like"/>
    <property type="match status" value="1"/>
</dbReference>
<dbReference type="KEGG" id="mbas:ALGA_0552"/>
<dbReference type="Proteomes" id="UP000218267">
    <property type="component" value="Chromosome"/>
</dbReference>
<evidence type="ECO:0000313" key="1">
    <source>
        <dbReference type="EMBL" id="BAX78945.1"/>
    </source>
</evidence>
<sequence length="519" mass="56731">MNKIFNKIGLFLAMTLLILGSCDDDYEAPGTEPSHVYATTSFGDTENRTQVNSLMSFIDLSVGIENRTWTFTDDAIDAGYAKISTSTDAVVKTRFTQSGVHNVMLSQTFANNVWVGEGQKTTTVYDTIISVIVLDSVKASFSASRVIEGTALINQDGALNDVMAGREIQFTQTTAELMGATDFQWFFTKQGGLTSNYDEGVITAKLSSVGIYDAMFVASNAFSRDTITYKSYMNVGPSTDPVELLGIMAEGGLRLSFGRDMEYPTTCDPASFTLSVINDGIPYPIAVTEVKRDASEKNIIILSLDSDLFNSDDVLVSYDATVGNLITSDGMLATSFSDAKAGFIPGVNLLVSSAYDYGLETYSTDSWKYLWWGAPWDAYTFEVSDAQLYSGKKSGHVTMDAAGGMIMGLKNADNTAFVTFPTESGKLYELGCWIYMESIGDRASSPDLRFYWQASTDWSVGGAVFDPEFEEGKWVYTSWKVKSPGDGNNSFLIRGDNQGNSEACSFYMDDISMSILDVR</sequence>
<keyword evidence="2" id="KW-1185">Reference proteome</keyword>
<dbReference type="OrthoDB" id="832237at2"/>
<accession>A0A1Y1CF39</accession>
<dbReference type="AlphaFoldDB" id="A0A1Y1CF39"/>
<protein>
    <submittedName>
        <fullName evidence="1">Uncharacterized protein</fullName>
    </submittedName>
</protein>
<dbReference type="RefSeq" id="WP_096427854.1">
    <property type="nucleotide sequence ID" value="NZ_AP018042.1"/>
</dbReference>
<gene>
    <name evidence="1" type="ORF">ALGA_0552</name>
</gene>
<name>A0A1Y1CF39_9BACT</name>
<reference evidence="1 2" key="1">
    <citation type="journal article" date="2018" name="Mar. Genomics">
        <title>Complete genome sequence of Marinifilaceae bacterium strain SPP2, isolated from the Antarctic marine sediment.</title>
        <authorList>
            <person name="Watanabe M."/>
            <person name="Kojima H."/>
            <person name="Fukui M."/>
        </authorList>
    </citation>
    <scope>NUCLEOTIDE SEQUENCE [LARGE SCALE GENOMIC DNA]</scope>
    <source>
        <strain evidence="1 2">SPP2</strain>
    </source>
</reference>
<organism evidence="1 2">
    <name type="scientific">Labilibaculum antarcticum</name>
    <dbReference type="NCBI Taxonomy" id="1717717"/>
    <lineage>
        <taxon>Bacteria</taxon>
        <taxon>Pseudomonadati</taxon>
        <taxon>Bacteroidota</taxon>
        <taxon>Bacteroidia</taxon>
        <taxon>Marinilabiliales</taxon>
        <taxon>Marinifilaceae</taxon>
        <taxon>Labilibaculum</taxon>
    </lineage>
</organism>
<evidence type="ECO:0000313" key="2">
    <source>
        <dbReference type="Proteomes" id="UP000218267"/>
    </source>
</evidence>
<dbReference type="PROSITE" id="PS51257">
    <property type="entry name" value="PROKAR_LIPOPROTEIN"/>
    <property type="match status" value="1"/>
</dbReference>
<dbReference type="EMBL" id="AP018042">
    <property type="protein sequence ID" value="BAX78945.1"/>
    <property type="molecule type" value="Genomic_DNA"/>
</dbReference>